<feature type="region of interest" description="Disordered" evidence="1">
    <location>
        <begin position="1"/>
        <end position="26"/>
    </location>
</feature>
<dbReference type="EMBL" id="AZIL01002663">
    <property type="protein sequence ID" value="EWM21071.1"/>
    <property type="molecule type" value="Genomic_DNA"/>
</dbReference>
<feature type="compositionally biased region" description="Low complexity" evidence="1">
    <location>
        <begin position="100"/>
        <end position="116"/>
    </location>
</feature>
<feature type="region of interest" description="Disordered" evidence="1">
    <location>
        <begin position="74"/>
        <end position="128"/>
    </location>
</feature>
<feature type="compositionally biased region" description="Gly residues" evidence="1">
    <location>
        <begin position="90"/>
        <end position="99"/>
    </location>
</feature>
<name>W7TKZ1_9STRA</name>
<reference evidence="2 3" key="1">
    <citation type="journal article" date="2014" name="Mol. Plant">
        <title>Chromosome Scale Genome Assembly and Transcriptome Profiling of Nannochloropsis gaditana in Nitrogen Depletion.</title>
        <authorList>
            <person name="Corteggiani Carpinelli E."/>
            <person name="Telatin A."/>
            <person name="Vitulo N."/>
            <person name="Forcato C."/>
            <person name="D'Angelo M."/>
            <person name="Schiavon R."/>
            <person name="Vezzi A."/>
            <person name="Giacometti G.M."/>
            <person name="Morosinotto T."/>
            <person name="Valle G."/>
        </authorList>
    </citation>
    <scope>NUCLEOTIDE SEQUENCE [LARGE SCALE GENOMIC DNA]</scope>
    <source>
        <strain evidence="2 3">B-31</strain>
    </source>
</reference>
<dbReference type="AlphaFoldDB" id="W7TKZ1"/>
<organism evidence="2 3">
    <name type="scientific">Nannochloropsis gaditana</name>
    <dbReference type="NCBI Taxonomy" id="72520"/>
    <lineage>
        <taxon>Eukaryota</taxon>
        <taxon>Sar</taxon>
        <taxon>Stramenopiles</taxon>
        <taxon>Ochrophyta</taxon>
        <taxon>Eustigmatophyceae</taxon>
        <taxon>Eustigmatales</taxon>
        <taxon>Monodopsidaceae</taxon>
        <taxon>Nannochloropsis</taxon>
    </lineage>
</organism>
<proteinExistence type="predicted"/>
<keyword evidence="3" id="KW-1185">Reference proteome</keyword>
<protein>
    <submittedName>
        <fullName evidence="2">Uncharacterized protein</fullName>
    </submittedName>
</protein>
<evidence type="ECO:0000256" key="1">
    <source>
        <dbReference type="SAM" id="MobiDB-lite"/>
    </source>
</evidence>
<gene>
    <name evidence="2" type="ORF">Naga_101249g2</name>
</gene>
<comment type="caution">
    <text evidence="2">The sequence shown here is derived from an EMBL/GenBank/DDBJ whole genome shotgun (WGS) entry which is preliminary data.</text>
</comment>
<accession>W7TKZ1</accession>
<evidence type="ECO:0000313" key="2">
    <source>
        <dbReference type="EMBL" id="EWM21071.1"/>
    </source>
</evidence>
<sequence length="144" mass="15244">MATGSPTYHDFLPTPPTPDQSRSSLLPSSDQVHYGFVYCKKIRASTATQSALFFPTIFRLFAPAWRAALLFPSYGEGGRRGSGSRACGRSTGGACGRSTGGSSSCRSASGRSPARAGTGGSGSRRGWFRFSDVRDHGAREGVER</sequence>
<evidence type="ECO:0000313" key="3">
    <source>
        <dbReference type="Proteomes" id="UP000019335"/>
    </source>
</evidence>
<dbReference type="Proteomes" id="UP000019335">
    <property type="component" value="Unassembled WGS sequence"/>
</dbReference>